<dbReference type="EMBL" id="CP128986">
    <property type="protein sequence ID" value="WOC12481.1"/>
    <property type="molecule type" value="Genomic_DNA"/>
</dbReference>
<accession>A0AA97CWS5</accession>
<name>A0AA97CWS5_9ACTN</name>
<dbReference type="AlphaFoldDB" id="A0AA97CWS5"/>
<dbReference type="RefSeq" id="WP_420041712.1">
    <property type="nucleotide sequence ID" value="NZ_CP128986.1"/>
</dbReference>
<protein>
    <submittedName>
        <fullName evidence="1">Uncharacterized protein</fullName>
    </submittedName>
</protein>
<sequence>MGESHAFSEARRRRLGPLAVSVGGHCGVGSATMAAALRARFRLSCTVVGDADSPDADPLGGTDLHVRVIGAAPRRCDVRACATDALLIVVAGKADVRDDAQAAAFAAADTLGHQVVPVSALLASATVGPADLDALRAREPSDDVLCRFGVRGVALATARLAAEPGITADALAASLHAASGIGAVADAIRAASPEVAKLRDARLCRDLRLLAARDVSREEAERALVGARL</sequence>
<reference evidence="1" key="1">
    <citation type="submission" date="2023-06" db="EMBL/GenBank/DDBJ databases">
        <title>Gordonia sp. nov. and Pseudochrobactrum sp. nov., two species isolated from the burying beetle Nicrophorus vespilloides.</title>
        <authorList>
            <person name="Poehlein A."/>
            <person name="Guzman J."/>
            <person name="Daniel R."/>
            <person name="Vilcinskas A."/>
        </authorList>
    </citation>
    <scope>NUCLEOTIDE SEQUENCE</scope>
    <source>
        <strain evidence="1">MP11Mi</strain>
    </source>
</reference>
<organism evidence="1">
    <name type="scientific">Gordonia sp. MP11Mi</name>
    <dbReference type="NCBI Taxonomy" id="3022769"/>
    <lineage>
        <taxon>Bacteria</taxon>
        <taxon>Bacillati</taxon>
        <taxon>Actinomycetota</taxon>
        <taxon>Actinomycetes</taxon>
        <taxon>Mycobacteriales</taxon>
        <taxon>Gordoniaceae</taxon>
        <taxon>Gordonia</taxon>
    </lineage>
</organism>
<gene>
    <name evidence="1" type="ORF">MP11Mi_15690</name>
</gene>
<evidence type="ECO:0000313" key="1">
    <source>
        <dbReference type="EMBL" id="WOC12481.1"/>
    </source>
</evidence>
<proteinExistence type="predicted"/>